<evidence type="ECO:0008006" key="3">
    <source>
        <dbReference type="Google" id="ProtNLM"/>
    </source>
</evidence>
<organism evidence="1 2">
    <name type="scientific">Eleutherodactylus coqui</name>
    <name type="common">Puerto Rican coqui</name>
    <dbReference type="NCBI Taxonomy" id="57060"/>
    <lineage>
        <taxon>Eukaryota</taxon>
        <taxon>Metazoa</taxon>
        <taxon>Chordata</taxon>
        <taxon>Craniata</taxon>
        <taxon>Vertebrata</taxon>
        <taxon>Euteleostomi</taxon>
        <taxon>Amphibia</taxon>
        <taxon>Batrachia</taxon>
        <taxon>Anura</taxon>
        <taxon>Neobatrachia</taxon>
        <taxon>Hyloidea</taxon>
        <taxon>Eleutherodactylidae</taxon>
        <taxon>Eleutherodactylinae</taxon>
        <taxon>Eleutherodactylus</taxon>
        <taxon>Eleutherodactylus</taxon>
    </lineage>
</organism>
<evidence type="ECO:0000313" key="2">
    <source>
        <dbReference type="Proteomes" id="UP000770717"/>
    </source>
</evidence>
<sequence>RQVEALYLLRRQLSARPAADSEEAVSFQEEDVGVLGLPAGAAFPQEVVVLWLGVHSLGFSLICDPQENLTLAEMTLRMMVKHLLETLRLLTHSSNAVLRADKVELMLDTFIPQGALLFLSHQAVQALERELSGCMTL</sequence>
<dbReference type="GO" id="GO:0030119">
    <property type="term" value="C:AP-type membrane coat adaptor complex"/>
    <property type="evidence" value="ECO:0007669"/>
    <property type="project" value="InterPro"/>
</dbReference>
<dbReference type="GO" id="GO:0000724">
    <property type="term" value="P:double-strand break repair via homologous recombination"/>
    <property type="evidence" value="ECO:0007669"/>
    <property type="project" value="InterPro"/>
</dbReference>
<dbReference type="Pfam" id="PF15001">
    <property type="entry name" value="AP-5_subunit_s1"/>
    <property type="match status" value="1"/>
</dbReference>
<dbReference type="InterPro" id="IPR029392">
    <property type="entry name" value="AP-5_subunit_s1"/>
</dbReference>
<accession>A0A8J6B9L8</accession>
<dbReference type="GO" id="GO:0005764">
    <property type="term" value="C:lysosome"/>
    <property type="evidence" value="ECO:0007669"/>
    <property type="project" value="TreeGrafter"/>
</dbReference>
<dbReference type="Proteomes" id="UP000770717">
    <property type="component" value="Unassembled WGS sequence"/>
</dbReference>
<dbReference type="GO" id="GO:0005829">
    <property type="term" value="C:cytosol"/>
    <property type="evidence" value="ECO:0007669"/>
    <property type="project" value="TreeGrafter"/>
</dbReference>
<evidence type="ECO:0000313" key="1">
    <source>
        <dbReference type="EMBL" id="KAG9460849.1"/>
    </source>
</evidence>
<protein>
    <recommendedName>
        <fullName evidence="3">Adaptor related protein complex 5 subunit sigma 1</fullName>
    </recommendedName>
</protein>
<reference evidence="1" key="1">
    <citation type="thesis" date="2020" institute="ProQuest LLC" country="789 East Eisenhower Parkway, Ann Arbor, MI, USA">
        <title>Comparative Genomics and Chromosome Evolution.</title>
        <authorList>
            <person name="Mudd A.B."/>
        </authorList>
    </citation>
    <scope>NUCLEOTIDE SEQUENCE</scope>
    <source>
        <strain evidence="1">HN-11 Male</strain>
        <tissue evidence="1">Kidney and liver</tissue>
    </source>
</reference>
<keyword evidence="2" id="KW-1185">Reference proteome</keyword>
<proteinExistence type="predicted"/>
<dbReference type="OrthoDB" id="370698at2759"/>
<dbReference type="GO" id="GO:0005770">
    <property type="term" value="C:late endosome"/>
    <property type="evidence" value="ECO:0007669"/>
    <property type="project" value="TreeGrafter"/>
</dbReference>
<name>A0A8J6B9L8_ELECQ</name>
<dbReference type="EMBL" id="WNTK01036741">
    <property type="protein sequence ID" value="KAG9460849.1"/>
    <property type="molecule type" value="Genomic_DNA"/>
</dbReference>
<gene>
    <name evidence="1" type="ORF">GDO78_019154</name>
</gene>
<dbReference type="PANTHER" id="PTHR16120:SF0">
    <property type="entry name" value="AP-5 COMPLEX SUBUNIT SIGMA-1"/>
    <property type="match status" value="1"/>
</dbReference>
<dbReference type="AlphaFoldDB" id="A0A8J6B9L8"/>
<feature type="non-terminal residue" evidence="1">
    <location>
        <position position="1"/>
    </location>
</feature>
<comment type="caution">
    <text evidence="1">The sequence shown here is derived from an EMBL/GenBank/DDBJ whole genome shotgun (WGS) entry which is preliminary data.</text>
</comment>
<dbReference type="GO" id="GO:0016197">
    <property type="term" value="P:endosomal transport"/>
    <property type="evidence" value="ECO:0007669"/>
    <property type="project" value="InterPro"/>
</dbReference>
<dbReference type="PANTHER" id="PTHR16120">
    <property type="entry name" value="AP-5 COMPLEX SUBUNIT SIGMA-1"/>
    <property type="match status" value="1"/>
</dbReference>